<accession>A0A2U1AQJ5</accession>
<protein>
    <submittedName>
        <fullName evidence="2">Glycosyltransferase involved in cell wall biosynthesis</fullName>
    </submittedName>
</protein>
<dbReference type="RefSeq" id="WP_116544743.1">
    <property type="nucleotide sequence ID" value="NZ_QEKI01000015.1"/>
</dbReference>
<feature type="domain" description="Glycosyl transferase family 1" evidence="1">
    <location>
        <begin position="193"/>
        <end position="342"/>
    </location>
</feature>
<dbReference type="EMBL" id="QEKI01000015">
    <property type="protein sequence ID" value="PVY38676.1"/>
    <property type="molecule type" value="Genomic_DNA"/>
</dbReference>
<evidence type="ECO:0000313" key="2">
    <source>
        <dbReference type="EMBL" id="PVY38676.1"/>
    </source>
</evidence>
<comment type="caution">
    <text evidence="2">The sequence shown here is derived from an EMBL/GenBank/DDBJ whole genome shotgun (WGS) entry which is preliminary data.</text>
</comment>
<dbReference type="PANTHER" id="PTHR12526">
    <property type="entry name" value="GLYCOSYLTRANSFERASE"/>
    <property type="match status" value="1"/>
</dbReference>
<keyword evidence="3" id="KW-1185">Reference proteome</keyword>
<dbReference type="Proteomes" id="UP000245466">
    <property type="component" value="Unassembled WGS sequence"/>
</dbReference>
<evidence type="ECO:0000259" key="1">
    <source>
        <dbReference type="Pfam" id="PF00534"/>
    </source>
</evidence>
<proteinExistence type="predicted"/>
<name>A0A2U1AQJ5_9BACT</name>
<dbReference type="PANTHER" id="PTHR12526:SF584">
    <property type="entry name" value="GLYCOSYLTRANSFERASE"/>
    <property type="match status" value="1"/>
</dbReference>
<evidence type="ECO:0000313" key="3">
    <source>
        <dbReference type="Proteomes" id="UP000245466"/>
    </source>
</evidence>
<dbReference type="SUPFAM" id="SSF53756">
    <property type="entry name" value="UDP-Glycosyltransferase/glycogen phosphorylase"/>
    <property type="match status" value="1"/>
</dbReference>
<dbReference type="GO" id="GO:0016757">
    <property type="term" value="F:glycosyltransferase activity"/>
    <property type="evidence" value="ECO:0007669"/>
    <property type="project" value="InterPro"/>
</dbReference>
<dbReference type="CDD" id="cd03801">
    <property type="entry name" value="GT4_PimA-like"/>
    <property type="match status" value="1"/>
</dbReference>
<organism evidence="2 3">
    <name type="scientific">Pontibacter virosus</name>
    <dbReference type="NCBI Taxonomy" id="1765052"/>
    <lineage>
        <taxon>Bacteria</taxon>
        <taxon>Pseudomonadati</taxon>
        <taxon>Bacteroidota</taxon>
        <taxon>Cytophagia</taxon>
        <taxon>Cytophagales</taxon>
        <taxon>Hymenobacteraceae</taxon>
        <taxon>Pontibacter</taxon>
    </lineage>
</organism>
<sequence>MLKVLLYSHFFYPSIGGIETVSLTLAKAFVENGLECFVVTKSDNNVADNFSFPVVRNPNIRQQLELVQWADVILCNGASLALQPWPLVLRKPVIWVHTGYQVSCIDGCGWVEGERAPLVPLDSVAYHLKRAGWRAGMIGAAKLFVRRVFAKHIVSMNVAITKWMLQAQPLPKQVHIYNPFPLANFKDLYSSVPEYDFIYLGRIVSEKGVGTLLRAFATVIWSFNSPSSLLIIGDGNWRSKMEQLAYDLQIAPYVDFVGKKQGRELTEYVSSGRIAIVPSEWYEPMGGVALELMAAGKNLIVSELGGLKEMIGSSDFTFPNGDYEALAKRMLQMLLDENLRNNQLRLLQENLVNFTPSLFIKKYIELLQEVRNKSVISRHNNKNKYKV</sequence>
<reference evidence="2 3" key="1">
    <citation type="submission" date="2018-04" db="EMBL/GenBank/DDBJ databases">
        <title>Genomic Encyclopedia of Type Strains, Phase IV (KMG-IV): sequencing the most valuable type-strain genomes for metagenomic binning, comparative biology and taxonomic classification.</title>
        <authorList>
            <person name="Goeker M."/>
        </authorList>
    </citation>
    <scope>NUCLEOTIDE SEQUENCE [LARGE SCALE GENOMIC DNA]</scope>
    <source>
        <strain evidence="2 3">DSM 100231</strain>
    </source>
</reference>
<dbReference type="Gene3D" id="3.40.50.2000">
    <property type="entry name" value="Glycogen Phosphorylase B"/>
    <property type="match status" value="2"/>
</dbReference>
<dbReference type="Pfam" id="PF00534">
    <property type="entry name" value="Glycos_transf_1"/>
    <property type="match status" value="1"/>
</dbReference>
<dbReference type="OrthoDB" id="9801573at2"/>
<keyword evidence="2" id="KW-0808">Transferase</keyword>
<gene>
    <name evidence="2" type="ORF">C8E01_11513</name>
</gene>
<dbReference type="InterPro" id="IPR001296">
    <property type="entry name" value="Glyco_trans_1"/>
</dbReference>
<dbReference type="AlphaFoldDB" id="A0A2U1AQJ5"/>